<evidence type="ECO:0000313" key="1">
    <source>
        <dbReference type="EMBL" id="GMM55399.1"/>
    </source>
</evidence>
<sequence length="308" mass="35241">MSESVDISMLSIDSEYAERILADEKRARVSDAKTANYQYGILYLSKHKTLELIGKMPKLEQHGSNYKIWKEQVDKMMLMNIDFQYITIPSYASKHDPMDKGIKSYLEHALHEWQKLSDQVDVSKSNLQMTKIYTDSKSLLTDRSRVLNVLRGTSTSSLSAFFLGNIYDYTTDAKIPPMALVLYRKGLLDRILSFKTEQIAVHNEMYEDICIYTEKFLADIANFGMDSKITNYPNQLTSTALVAVTNKKTPLKKNKLAGSILKKMDFKNGIYTITGFTKAFIQKHFINRGVCPVCLNEDLFSKSHKCDK</sequence>
<gene>
    <name evidence="1" type="ORF">DAKH74_020150</name>
</gene>
<accession>A0AAV5RXZ7</accession>
<comment type="caution">
    <text evidence="1">The sequence shown here is derived from an EMBL/GenBank/DDBJ whole genome shotgun (WGS) entry which is preliminary data.</text>
</comment>
<name>A0AAV5RXZ7_MAUHU</name>
<keyword evidence="2" id="KW-1185">Reference proteome</keyword>
<evidence type="ECO:0000313" key="2">
    <source>
        <dbReference type="Proteomes" id="UP001377567"/>
    </source>
</evidence>
<reference evidence="1 2" key="1">
    <citation type="journal article" date="2023" name="Elife">
        <title>Identification of key yeast species and microbe-microbe interactions impacting larval growth of Drosophila in the wild.</title>
        <authorList>
            <person name="Mure A."/>
            <person name="Sugiura Y."/>
            <person name="Maeda R."/>
            <person name="Honda K."/>
            <person name="Sakurai N."/>
            <person name="Takahashi Y."/>
            <person name="Watada M."/>
            <person name="Katoh T."/>
            <person name="Gotoh A."/>
            <person name="Gotoh Y."/>
            <person name="Taniguchi I."/>
            <person name="Nakamura K."/>
            <person name="Hayashi T."/>
            <person name="Katayama T."/>
            <person name="Uemura T."/>
            <person name="Hattori Y."/>
        </authorList>
    </citation>
    <scope>NUCLEOTIDE SEQUENCE [LARGE SCALE GENOMIC DNA]</scope>
    <source>
        <strain evidence="1 2">KH-74</strain>
    </source>
</reference>
<dbReference type="Proteomes" id="UP001377567">
    <property type="component" value="Unassembled WGS sequence"/>
</dbReference>
<protein>
    <submittedName>
        <fullName evidence="1">Uncharacterized protein</fullName>
    </submittedName>
</protein>
<organism evidence="1 2">
    <name type="scientific">Maudiozyma humilis</name>
    <name type="common">Sour dough yeast</name>
    <name type="synonym">Kazachstania humilis</name>
    <dbReference type="NCBI Taxonomy" id="51915"/>
    <lineage>
        <taxon>Eukaryota</taxon>
        <taxon>Fungi</taxon>
        <taxon>Dikarya</taxon>
        <taxon>Ascomycota</taxon>
        <taxon>Saccharomycotina</taxon>
        <taxon>Saccharomycetes</taxon>
        <taxon>Saccharomycetales</taxon>
        <taxon>Saccharomycetaceae</taxon>
        <taxon>Maudiozyma</taxon>
    </lineage>
</organism>
<proteinExistence type="predicted"/>
<dbReference type="AlphaFoldDB" id="A0AAV5RXZ7"/>
<dbReference type="EMBL" id="BTGD01000005">
    <property type="protein sequence ID" value="GMM55399.1"/>
    <property type="molecule type" value="Genomic_DNA"/>
</dbReference>